<dbReference type="Proteomes" id="UP000703661">
    <property type="component" value="Unassembled WGS sequence"/>
</dbReference>
<dbReference type="InterPro" id="IPR033121">
    <property type="entry name" value="PEPTIDASE_A1"/>
</dbReference>
<dbReference type="EMBL" id="JAAAID010001290">
    <property type="protein sequence ID" value="KAG0010661.1"/>
    <property type="molecule type" value="Genomic_DNA"/>
</dbReference>
<protein>
    <recommendedName>
        <fullName evidence="1">Peptidase A1 domain-containing protein</fullName>
    </recommendedName>
</protein>
<dbReference type="InterPro" id="IPR021109">
    <property type="entry name" value="Peptidase_aspartic_dom_sf"/>
</dbReference>
<dbReference type="SUPFAM" id="SSF50630">
    <property type="entry name" value="Acid proteases"/>
    <property type="match status" value="1"/>
</dbReference>
<sequence>ASCPPLTPNVPVADLAYEDLGDGSGNFRFGVQGGHGLWILGDVFIKNDYYVFSQTSSPSIGIATLKV</sequence>
<feature type="domain" description="Peptidase A1" evidence="1">
    <location>
        <begin position="1"/>
        <end position="63"/>
    </location>
</feature>
<dbReference type="Pfam" id="PF00026">
    <property type="entry name" value="Asp"/>
    <property type="match status" value="1"/>
</dbReference>
<dbReference type="AlphaFoldDB" id="A0A9P6SY27"/>
<accession>A0A9P6SY27</accession>
<gene>
    <name evidence="2" type="ORF">BGZ80_001285</name>
</gene>
<evidence type="ECO:0000313" key="2">
    <source>
        <dbReference type="EMBL" id="KAG0010661.1"/>
    </source>
</evidence>
<dbReference type="PROSITE" id="PS51767">
    <property type="entry name" value="PEPTIDASE_A1"/>
    <property type="match status" value="1"/>
</dbReference>
<organism evidence="2 3">
    <name type="scientific">Entomortierella chlamydospora</name>
    <dbReference type="NCBI Taxonomy" id="101097"/>
    <lineage>
        <taxon>Eukaryota</taxon>
        <taxon>Fungi</taxon>
        <taxon>Fungi incertae sedis</taxon>
        <taxon>Mucoromycota</taxon>
        <taxon>Mortierellomycotina</taxon>
        <taxon>Mortierellomycetes</taxon>
        <taxon>Mortierellales</taxon>
        <taxon>Mortierellaceae</taxon>
        <taxon>Entomortierella</taxon>
    </lineage>
</organism>
<evidence type="ECO:0000259" key="1">
    <source>
        <dbReference type="PROSITE" id="PS51767"/>
    </source>
</evidence>
<comment type="caution">
    <text evidence="2">The sequence shown here is derived from an EMBL/GenBank/DDBJ whole genome shotgun (WGS) entry which is preliminary data.</text>
</comment>
<keyword evidence="3" id="KW-1185">Reference proteome</keyword>
<name>A0A9P6SY27_9FUNG</name>
<evidence type="ECO:0000313" key="3">
    <source>
        <dbReference type="Proteomes" id="UP000703661"/>
    </source>
</evidence>
<proteinExistence type="predicted"/>
<reference evidence="2" key="1">
    <citation type="journal article" date="2020" name="Fungal Divers.">
        <title>Resolving the Mortierellaceae phylogeny through synthesis of multi-gene phylogenetics and phylogenomics.</title>
        <authorList>
            <person name="Vandepol N."/>
            <person name="Liber J."/>
            <person name="Desiro A."/>
            <person name="Na H."/>
            <person name="Kennedy M."/>
            <person name="Barry K."/>
            <person name="Grigoriev I.V."/>
            <person name="Miller A.N."/>
            <person name="O'Donnell K."/>
            <person name="Stajich J.E."/>
            <person name="Bonito G."/>
        </authorList>
    </citation>
    <scope>NUCLEOTIDE SEQUENCE</scope>
    <source>
        <strain evidence="2">NRRL 2769</strain>
    </source>
</reference>
<dbReference type="Gene3D" id="2.40.70.10">
    <property type="entry name" value="Acid Proteases"/>
    <property type="match status" value="1"/>
</dbReference>
<feature type="non-terminal residue" evidence="2">
    <location>
        <position position="1"/>
    </location>
</feature>